<evidence type="ECO:0000313" key="1">
    <source>
        <dbReference type="EnsemblPlants" id="QL06p007064:mrna"/>
    </source>
</evidence>
<accession>A0A7N2LXH5</accession>
<dbReference type="AlphaFoldDB" id="A0A7N2LXH5"/>
<dbReference type="EMBL" id="LRBV02000006">
    <property type="status" value="NOT_ANNOTATED_CDS"/>
    <property type="molecule type" value="Genomic_DNA"/>
</dbReference>
<protein>
    <submittedName>
        <fullName evidence="1">Uncharacterized protein</fullName>
    </submittedName>
</protein>
<keyword evidence="2" id="KW-1185">Reference proteome</keyword>
<reference evidence="1 2" key="1">
    <citation type="journal article" date="2016" name="G3 (Bethesda)">
        <title>First Draft Assembly and Annotation of the Genome of a California Endemic Oak Quercus lobata Nee (Fagaceae).</title>
        <authorList>
            <person name="Sork V.L."/>
            <person name="Fitz-Gibbon S.T."/>
            <person name="Puiu D."/>
            <person name="Crepeau M."/>
            <person name="Gugger P.F."/>
            <person name="Sherman R."/>
            <person name="Stevens K."/>
            <person name="Langley C.H."/>
            <person name="Pellegrini M."/>
            <person name="Salzberg S.L."/>
        </authorList>
    </citation>
    <scope>NUCLEOTIDE SEQUENCE [LARGE SCALE GENOMIC DNA]</scope>
    <source>
        <strain evidence="1 2">cv. SW786</strain>
    </source>
</reference>
<dbReference type="EnsemblPlants" id="QL06p007064:mrna">
    <property type="protein sequence ID" value="QL06p007064:mrna"/>
    <property type="gene ID" value="QL06p007064"/>
</dbReference>
<name>A0A7N2LXH5_QUELO</name>
<organism evidence="1 2">
    <name type="scientific">Quercus lobata</name>
    <name type="common">Valley oak</name>
    <dbReference type="NCBI Taxonomy" id="97700"/>
    <lineage>
        <taxon>Eukaryota</taxon>
        <taxon>Viridiplantae</taxon>
        <taxon>Streptophyta</taxon>
        <taxon>Embryophyta</taxon>
        <taxon>Tracheophyta</taxon>
        <taxon>Spermatophyta</taxon>
        <taxon>Magnoliopsida</taxon>
        <taxon>eudicotyledons</taxon>
        <taxon>Gunneridae</taxon>
        <taxon>Pentapetalae</taxon>
        <taxon>rosids</taxon>
        <taxon>fabids</taxon>
        <taxon>Fagales</taxon>
        <taxon>Fagaceae</taxon>
        <taxon>Quercus</taxon>
    </lineage>
</organism>
<dbReference type="Gramene" id="QL06p007064:mrna">
    <property type="protein sequence ID" value="QL06p007064:mrna"/>
    <property type="gene ID" value="QL06p007064"/>
</dbReference>
<evidence type="ECO:0000313" key="2">
    <source>
        <dbReference type="Proteomes" id="UP000594261"/>
    </source>
</evidence>
<dbReference type="InParanoid" id="A0A7N2LXH5"/>
<sequence length="68" mass="7376">MILTAALCKYWSNYSSSTGCQTSSGSSVTSTGRDKALQYCCPSSTSGSEYGREWKLSGTFVSKTYSKY</sequence>
<proteinExistence type="predicted"/>
<reference evidence="1" key="2">
    <citation type="submission" date="2021-01" db="UniProtKB">
        <authorList>
            <consortium name="EnsemblPlants"/>
        </authorList>
    </citation>
    <scope>IDENTIFICATION</scope>
</reference>
<dbReference type="Proteomes" id="UP000594261">
    <property type="component" value="Chromosome 6"/>
</dbReference>